<dbReference type="InterPro" id="IPR007048">
    <property type="entry name" value="IraD/Gp25-like"/>
</dbReference>
<dbReference type="EMBL" id="JAUSVY010000004">
    <property type="protein sequence ID" value="MDQ0505591.1"/>
    <property type="molecule type" value="Genomic_DNA"/>
</dbReference>
<organism evidence="3 4">
    <name type="scientific">Xanthobacter agilis</name>
    <dbReference type="NCBI Taxonomy" id="47492"/>
    <lineage>
        <taxon>Bacteria</taxon>
        <taxon>Pseudomonadati</taxon>
        <taxon>Pseudomonadota</taxon>
        <taxon>Alphaproteobacteria</taxon>
        <taxon>Hyphomicrobiales</taxon>
        <taxon>Xanthobacteraceae</taxon>
        <taxon>Xanthobacter</taxon>
    </lineage>
</organism>
<accession>A0ABU0LEM6</accession>
<proteinExistence type="predicted"/>
<evidence type="ECO:0000313" key="4">
    <source>
        <dbReference type="Proteomes" id="UP001241747"/>
    </source>
</evidence>
<dbReference type="RefSeq" id="WP_237343956.1">
    <property type="nucleotide sequence ID" value="NZ_JABWGX010000002.1"/>
</dbReference>
<dbReference type="Proteomes" id="UP001241747">
    <property type="component" value="Unassembled WGS sequence"/>
</dbReference>
<keyword evidence="4" id="KW-1185">Reference proteome</keyword>
<name>A0ABU0LEM6_XANAG</name>
<feature type="region of interest" description="Disordered" evidence="1">
    <location>
        <begin position="1"/>
        <end position="26"/>
    </location>
</feature>
<dbReference type="PANTHER" id="PTHR38595:SF2">
    <property type="entry name" value="TYPE VI SECRETION SYSTEM BASEPLATE SUBUNIT TSSE"/>
    <property type="match status" value="1"/>
</dbReference>
<dbReference type="Pfam" id="PF04965">
    <property type="entry name" value="GPW_gp25"/>
    <property type="match status" value="1"/>
</dbReference>
<evidence type="ECO:0000259" key="2">
    <source>
        <dbReference type="Pfam" id="PF04965"/>
    </source>
</evidence>
<feature type="compositionally biased region" description="Basic and acidic residues" evidence="1">
    <location>
        <begin position="1"/>
        <end position="12"/>
    </location>
</feature>
<dbReference type="InterPro" id="IPR017737">
    <property type="entry name" value="TssE1-like"/>
</dbReference>
<sequence length="141" mass="15339">MTHRTLLERLRAPDTAPRGETASDATGDLSGLVDSIMGNLRSVLNARANCCLSRPDFGMPDFNDLVGRFPDALGIIAAAVRGQIEMFEPRLSEVSVSHVPDRSNPLHLAFRIHATLVLENGPKRLAFDTVLNNNGYVNVSD</sequence>
<dbReference type="InterPro" id="IPR053176">
    <property type="entry name" value="T6SS_TssE1-like"/>
</dbReference>
<evidence type="ECO:0000256" key="1">
    <source>
        <dbReference type="SAM" id="MobiDB-lite"/>
    </source>
</evidence>
<dbReference type="PANTHER" id="PTHR38595">
    <property type="entry name" value="CYTOPLASMIC PROTEIN-RELATED"/>
    <property type="match status" value="1"/>
</dbReference>
<dbReference type="Gene3D" id="3.10.450.40">
    <property type="match status" value="1"/>
</dbReference>
<protein>
    <submittedName>
        <fullName evidence="3">Type VI secretion system protein</fullName>
    </submittedName>
</protein>
<dbReference type="NCBIfam" id="TIGR03357">
    <property type="entry name" value="VI_zyme"/>
    <property type="match status" value="1"/>
</dbReference>
<comment type="caution">
    <text evidence="3">The sequence shown here is derived from an EMBL/GenBank/DDBJ whole genome shotgun (WGS) entry which is preliminary data.</text>
</comment>
<dbReference type="SUPFAM" id="SSF160719">
    <property type="entry name" value="gpW/gp25-like"/>
    <property type="match status" value="1"/>
</dbReference>
<reference evidence="3 4" key="1">
    <citation type="submission" date="2023-07" db="EMBL/GenBank/DDBJ databases">
        <title>Genomic Encyclopedia of Type Strains, Phase IV (KMG-IV): sequencing the most valuable type-strain genomes for metagenomic binning, comparative biology and taxonomic classification.</title>
        <authorList>
            <person name="Goeker M."/>
        </authorList>
    </citation>
    <scope>NUCLEOTIDE SEQUENCE [LARGE SCALE GENOMIC DNA]</scope>
    <source>
        <strain evidence="3 4">DSM 3770</strain>
    </source>
</reference>
<feature type="domain" description="IraD/Gp25-like" evidence="2">
    <location>
        <begin position="32"/>
        <end position="120"/>
    </location>
</feature>
<gene>
    <name evidence="3" type="ORF">QOZ94_002387</name>
</gene>
<evidence type="ECO:0000313" key="3">
    <source>
        <dbReference type="EMBL" id="MDQ0505591.1"/>
    </source>
</evidence>